<proteinExistence type="predicted"/>
<dbReference type="EnsemblProtists" id="EKX52628">
    <property type="protein sequence ID" value="EKX52628"/>
    <property type="gene ID" value="GUITHDRAFT_101788"/>
</dbReference>
<dbReference type="Proteomes" id="UP000011087">
    <property type="component" value="Unassembled WGS sequence"/>
</dbReference>
<organism evidence="2">
    <name type="scientific">Guillardia theta (strain CCMP2712)</name>
    <name type="common">Cryptophyte</name>
    <dbReference type="NCBI Taxonomy" id="905079"/>
    <lineage>
        <taxon>Eukaryota</taxon>
        <taxon>Cryptophyceae</taxon>
        <taxon>Pyrenomonadales</taxon>
        <taxon>Geminigeraceae</taxon>
        <taxon>Guillardia</taxon>
    </lineage>
</organism>
<evidence type="ECO:0000256" key="1">
    <source>
        <dbReference type="SAM" id="MobiDB-lite"/>
    </source>
</evidence>
<sequence length="472" mass="55706">MLEHRRKKLEILTSRTSQQSQQVTAERRALTDRPGEAGRYYPALNLQEESIKSRHVSKMLPKLRHKMQEKNEKLKYVQALKNDTRVVVSLQERVQLKRKIKLWLSFLFFYKSLQRLKVYWNDAKGLNEMKYVRFRAATRIQRAVLHVQAKKSMISWMHKLVAFNRSSWKFRLALRIHRKRRATRIITDFLHKCASFEKATEESRIIRTKVLHFFNKVKRCQQLFRDYCAVQRARFEVMERQWSMFVANPRLNWVLRAPPPDSPFDPSRNSFSDLLPSHILESLDNLNPFQRTQSQLPSNLVNAEIAKKAAKYLKAANGFLLDSMETDGFVQDVLKMLRLKLKAEMETIENLPRGATRFDVLLAHPAVTHFVQNKIHFRLRKIQSLPDIEVEVESSPRRKSSVFQVEKGDKGYVSVSMEEEKEEKKNRFSSLIAAITPRKEREELESFTKDALMKVQRLCERNLSLPLDLYMM</sequence>
<reference evidence="3" key="3">
    <citation type="submission" date="2015-06" db="UniProtKB">
        <authorList>
            <consortium name="EnsemblProtists"/>
        </authorList>
    </citation>
    <scope>IDENTIFICATION</scope>
</reference>
<gene>
    <name evidence="2" type="ORF">GUITHDRAFT_101788</name>
</gene>
<feature type="compositionally biased region" description="Low complexity" evidence="1">
    <location>
        <begin position="13"/>
        <end position="24"/>
    </location>
</feature>
<dbReference type="KEGG" id="gtt:GUITHDRAFT_101788"/>
<evidence type="ECO:0000313" key="3">
    <source>
        <dbReference type="EnsemblProtists" id="EKX52628"/>
    </source>
</evidence>
<dbReference type="GeneID" id="17309423"/>
<evidence type="ECO:0000313" key="4">
    <source>
        <dbReference type="Proteomes" id="UP000011087"/>
    </source>
</evidence>
<protein>
    <submittedName>
        <fullName evidence="2 3">Uncharacterized protein</fullName>
    </submittedName>
</protein>
<dbReference type="HOGENOM" id="CLU_579334_0_0_1"/>
<accession>L1JWZ4</accession>
<evidence type="ECO:0000313" key="2">
    <source>
        <dbReference type="EMBL" id="EKX52628.1"/>
    </source>
</evidence>
<dbReference type="EMBL" id="JH992972">
    <property type="protein sequence ID" value="EKX52628.1"/>
    <property type="molecule type" value="Genomic_DNA"/>
</dbReference>
<dbReference type="PaxDb" id="55529-EKX52628"/>
<dbReference type="AlphaFoldDB" id="L1JWZ4"/>
<reference evidence="2 4" key="1">
    <citation type="journal article" date="2012" name="Nature">
        <title>Algal genomes reveal evolutionary mosaicism and the fate of nucleomorphs.</title>
        <authorList>
            <consortium name="DOE Joint Genome Institute"/>
            <person name="Curtis B.A."/>
            <person name="Tanifuji G."/>
            <person name="Burki F."/>
            <person name="Gruber A."/>
            <person name="Irimia M."/>
            <person name="Maruyama S."/>
            <person name="Arias M.C."/>
            <person name="Ball S.G."/>
            <person name="Gile G.H."/>
            <person name="Hirakawa Y."/>
            <person name="Hopkins J.F."/>
            <person name="Kuo A."/>
            <person name="Rensing S.A."/>
            <person name="Schmutz J."/>
            <person name="Symeonidi A."/>
            <person name="Elias M."/>
            <person name="Eveleigh R.J."/>
            <person name="Herman E.K."/>
            <person name="Klute M.J."/>
            <person name="Nakayama T."/>
            <person name="Obornik M."/>
            <person name="Reyes-Prieto A."/>
            <person name="Armbrust E.V."/>
            <person name="Aves S.J."/>
            <person name="Beiko R.G."/>
            <person name="Coutinho P."/>
            <person name="Dacks J.B."/>
            <person name="Durnford D.G."/>
            <person name="Fast N.M."/>
            <person name="Green B.R."/>
            <person name="Grisdale C.J."/>
            <person name="Hempel F."/>
            <person name="Henrissat B."/>
            <person name="Hoppner M.P."/>
            <person name="Ishida K."/>
            <person name="Kim E."/>
            <person name="Koreny L."/>
            <person name="Kroth P.G."/>
            <person name="Liu Y."/>
            <person name="Malik S.B."/>
            <person name="Maier U.G."/>
            <person name="McRose D."/>
            <person name="Mock T."/>
            <person name="Neilson J.A."/>
            <person name="Onodera N.T."/>
            <person name="Poole A.M."/>
            <person name="Pritham E.J."/>
            <person name="Richards T.A."/>
            <person name="Rocap G."/>
            <person name="Roy S.W."/>
            <person name="Sarai C."/>
            <person name="Schaack S."/>
            <person name="Shirato S."/>
            <person name="Slamovits C.H."/>
            <person name="Spencer D.F."/>
            <person name="Suzuki S."/>
            <person name="Worden A.Z."/>
            <person name="Zauner S."/>
            <person name="Barry K."/>
            <person name="Bell C."/>
            <person name="Bharti A.K."/>
            <person name="Crow J.A."/>
            <person name="Grimwood J."/>
            <person name="Kramer R."/>
            <person name="Lindquist E."/>
            <person name="Lucas S."/>
            <person name="Salamov A."/>
            <person name="McFadden G.I."/>
            <person name="Lane C.E."/>
            <person name="Keeling P.J."/>
            <person name="Gray M.W."/>
            <person name="Grigoriev I.V."/>
            <person name="Archibald J.M."/>
        </authorList>
    </citation>
    <scope>NUCLEOTIDE SEQUENCE</scope>
    <source>
        <strain evidence="2 4">CCMP2712</strain>
    </source>
</reference>
<reference evidence="4" key="2">
    <citation type="submission" date="2012-11" db="EMBL/GenBank/DDBJ databases">
        <authorList>
            <person name="Kuo A."/>
            <person name="Curtis B.A."/>
            <person name="Tanifuji G."/>
            <person name="Burki F."/>
            <person name="Gruber A."/>
            <person name="Irimia M."/>
            <person name="Maruyama S."/>
            <person name="Arias M.C."/>
            <person name="Ball S.G."/>
            <person name="Gile G.H."/>
            <person name="Hirakawa Y."/>
            <person name="Hopkins J.F."/>
            <person name="Rensing S.A."/>
            <person name="Schmutz J."/>
            <person name="Symeonidi A."/>
            <person name="Elias M."/>
            <person name="Eveleigh R.J."/>
            <person name="Herman E.K."/>
            <person name="Klute M.J."/>
            <person name="Nakayama T."/>
            <person name="Obornik M."/>
            <person name="Reyes-Prieto A."/>
            <person name="Armbrust E.V."/>
            <person name="Aves S.J."/>
            <person name="Beiko R.G."/>
            <person name="Coutinho P."/>
            <person name="Dacks J.B."/>
            <person name="Durnford D.G."/>
            <person name="Fast N.M."/>
            <person name="Green B.R."/>
            <person name="Grisdale C."/>
            <person name="Hempe F."/>
            <person name="Henrissat B."/>
            <person name="Hoppner M.P."/>
            <person name="Ishida K.-I."/>
            <person name="Kim E."/>
            <person name="Koreny L."/>
            <person name="Kroth P.G."/>
            <person name="Liu Y."/>
            <person name="Malik S.-B."/>
            <person name="Maier U.G."/>
            <person name="McRose D."/>
            <person name="Mock T."/>
            <person name="Neilson J.A."/>
            <person name="Onodera N.T."/>
            <person name="Poole A.M."/>
            <person name="Pritham E.J."/>
            <person name="Richards T.A."/>
            <person name="Rocap G."/>
            <person name="Roy S.W."/>
            <person name="Sarai C."/>
            <person name="Schaack S."/>
            <person name="Shirato S."/>
            <person name="Slamovits C.H."/>
            <person name="Spencer D.F."/>
            <person name="Suzuki S."/>
            <person name="Worden A.Z."/>
            <person name="Zauner S."/>
            <person name="Barry K."/>
            <person name="Bell C."/>
            <person name="Bharti A.K."/>
            <person name="Crow J.A."/>
            <person name="Grimwood J."/>
            <person name="Kramer R."/>
            <person name="Lindquist E."/>
            <person name="Lucas S."/>
            <person name="Salamov A."/>
            <person name="McFadden G.I."/>
            <person name="Lane C.E."/>
            <person name="Keeling P.J."/>
            <person name="Gray M.W."/>
            <person name="Grigoriev I.V."/>
            <person name="Archibald J.M."/>
        </authorList>
    </citation>
    <scope>NUCLEOTIDE SEQUENCE</scope>
    <source>
        <strain evidence="4">CCMP2712</strain>
    </source>
</reference>
<keyword evidence="4" id="KW-1185">Reference proteome</keyword>
<name>L1JWZ4_GUITC</name>
<feature type="region of interest" description="Disordered" evidence="1">
    <location>
        <begin position="13"/>
        <end position="32"/>
    </location>
</feature>
<dbReference type="RefSeq" id="XP_005839608.1">
    <property type="nucleotide sequence ID" value="XM_005839551.1"/>
</dbReference>